<proteinExistence type="predicted"/>
<feature type="transmembrane region" description="Helical" evidence="1">
    <location>
        <begin position="61"/>
        <end position="80"/>
    </location>
</feature>
<organism evidence="2 3">
    <name type="scientific">Fictibacillus nanhaiensis</name>
    <dbReference type="NCBI Taxonomy" id="742169"/>
    <lineage>
        <taxon>Bacteria</taxon>
        <taxon>Bacillati</taxon>
        <taxon>Bacillota</taxon>
        <taxon>Bacilli</taxon>
        <taxon>Bacillales</taxon>
        <taxon>Fictibacillaceae</taxon>
        <taxon>Fictibacillus</taxon>
    </lineage>
</organism>
<protein>
    <submittedName>
        <fullName evidence="2">DUF2628 domain-containing protein</fullName>
    </submittedName>
</protein>
<name>A0ABS2ZRJ4_9BACL</name>
<evidence type="ECO:0000256" key="1">
    <source>
        <dbReference type="SAM" id="Phobius"/>
    </source>
</evidence>
<keyword evidence="1" id="KW-0472">Membrane</keyword>
<evidence type="ECO:0000313" key="2">
    <source>
        <dbReference type="EMBL" id="MBN3553962.1"/>
    </source>
</evidence>
<keyword evidence="1" id="KW-0812">Transmembrane</keyword>
<dbReference type="Proteomes" id="UP001296923">
    <property type="component" value="Unassembled WGS sequence"/>
</dbReference>
<sequence>MQDLDRKGVMDERQKTKLVEFVGDKKKDYYFKKWQKDNSFNWAAFFLTLLWLGYRKMYKPIFLVLAAFLFIDIFFVVAGIEGTVINRSLGAGLSGWLGVGGNLLYKKHAQKQISIIDQRSLSDKERIHEIHKRGGTSKLGVLLAFLLVVVYIGLALVIYSF</sequence>
<feature type="transmembrane region" description="Helical" evidence="1">
    <location>
        <begin position="139"/>
        <end position="159"/>
    </location>
</feature>
<dbReference type="InterPro" id="IPR024399">
    <property type="entry name" value="DUF2628"/>
</dbReference>
<keyword evidence="3" id="KW-1185">Reference proteome</keyword>
<reference evidence="2 3" key="1">
    <citation type="submission" date="2021-01" db="EMBL/GenBank/DDBJ databases">
        <title>Genome Sequencing of Type Strains.</title>
        <authorList>
            <person name="Lemaire J.F."/>
            <person name="Inderbitzin P."/>
            <person name="Collins S.B."/>
            <person name="Wespe N."/>
            <person name="Knight-Connoni V."/>
        </authorList>
    </citation>
    <scope>NUCLEOTIDE SEQUENCE [LARGE SCALE GENOMIC DNA]</scope>
    <source>
        <strain evidence="2 3">DSM 23009</strain>
    </source>
</reference>
<evidence type="ECO:0000313" key="3">
    <source>
        <dbReference type="Proteomes" id="UP001296923"/>
    </source>
</evidence>
<keyword evidence="1" id="KW-1133">Transmembrane helix</keyword>
<feature type="transmembrane region" description="Helical" evidence="1">
    <location>
        <begin position="39"/>
        <end position="54"/>
    </location>
</feature>
<dbReference type="EMBL" id="JAFHKR010000038">
    <property type="protein sequence ID" value="MBN3553962.1"/>
    <property type="molecule type" value="Genomic_DNA"/>
</dbReference>
<dbReference type="Pfam" id="PF10947">
    <property type="entry name" value="DUF2628"/>
    <property type="match status" value="1"/>
</dbReference>
<accession>A0ABS2ZRJ4</accession>
<gene>
    <name evidence="2" type="ORF">JYA63_06785</name>
</gene>
<feature type="transmembrane region" description="Helical" evidence="1">
    <location>
        <begin position="86"/>
        <end position="105"/>
    </location>
</feature>
<comment type="caution">
    <text evidence="2">The sequence shown here is derived from an EMBL/GenBank/DDBJ whole genome shotgun (WGS) entry which is preliminary data.</text>
</comment>